<accession>A0ABR3G6I3</accession>
<dbReference type="Proteomes" id="UP001447188">
    <property type="component" value="Unassembled WGS sequence"/>
</dbReference>
<comment type="caution">
    <text evidence="2">The sequence shown here is derived from an EMBL/GenBank/DDBJ whole genome shotgun (WGS) entry which is preliminary data.</text>
</comment>
<proteinExistence type="predicted"/>
<gene>
    <name evidence="2" type="ORF">Q9L58_009578</name>
</gene>
<evidence type="ECO:0000313" key="2">
    <source>
        <dbReference type="EMBL" id="KAL0631554.1"/>
    </source>
</evidence>
<evidence type="ECO:0000313" key="3">
    <source>
        <dbReference type="Proteomes" id="UP001447188"/>
    </source>
</evidence>
<sequence>MSISNFPVELLKLIAIELSDTDLCSFSLAYRTFHDAVEGDQMVWRTRLLRVYDAPMKKRKNAYDWRRTYQARKRLLNQELRQMEFETGNSKKEQEVLEVLQDLLLDARGYLDSQTIMGHNFHHVYFASPPPSISLAYLHDSPNPLLQVINLLLTPASNRPNEKDIPRLQGIVYNPQSGHSITADGFPNLHVLEALAQFFTHHIHPSSDSLVFHQKTLLDPSELPSFWKGNLGDEPRNIPTKWFGAYSIYPFLLLSSPREDHTDTDTKAYPMLLRGSQDLVFDRSDDHLVDMTLSFSSSSGHCCSEHNFTGIGIDFSAFSVQSGKITPLPSPPGTDMITGWNKVQFVKNYRSHRWVYEGVMLPGNNIILGHWRHCLDEVFVSGLSGPFVFWAAPEGSSLESRDNRLVRG</sequence>
<organism evidence="2 3">
    <name type="scientific">Discina gigas</name>
    <dbReference type="NCBI Taxonomy" id="1032678"/>
    <lineage>
        <taxon>Eukaryota</taxon>
        <taxon>Fungi</taxon>
        <taxon>Dikarya</taxon>
        <taxon>Ascomycota</taxon>
        <taxon>Pezizomycotina</taxon>
        <taxon>Pezizomycetes</taxon>
        <taxon>Pezizales</taxon>
        <taxon>Discinaceae</taxon>
        <taxon>Discina</taxon>
    </lineage>
</organism>
<reference evidence="2 3" key="1">
    <citation type="submission" date="2024-02" db="EMBL/GenBank/DDBJ databases">
        <title>Discinaceae phylogenomics.</title>
        <authorList>
            <person name="Dirks A.C."/>
            <person name="James T.Y."/>
        </authorList>
    </citation>
    <scope>NUCLEOTIDE SEQUENCE [LARGE SCALE GENOMIC DNA]</scope>
    <source>
        <strain evidence="2 3">ACD0624</strain>
    </source>
</reference>
<dbReference type="SUPFAM" id="SSF81383">
    <property type="entry name" value="F-box domain"/>
    <property type="match status" value="1"/>
</dbReference>
<keyword evidence="3" id="KW-1185">Reference proteome</keyword>
<feature type="domain" description="F-box" evidence="1">
    <location>
        <begin position="1"/>
        <end position="47"/>
    </location>
</feature>
<dbReference type="InterPro" id="IPR036047">
    <property type="entry name" value="F-box-like_dom_sf"/>
</dbReference>
<evidence type="ECO:0000259" key="1">
    <source>
        <dbReference type="PROSITE" id="PS50181"/>
    </source>
</evidence>
<dbReference type="EMBL" id="JBBBZM010000236">
    <property type="protein sequence ID" value="KAL0631554.1"/>
    <property type="molecule type" value="Genomic_DNA"/>
</dbReference>
<dbReference type="PROSITE" id="PS50181">
    <property type="entry name" value="FBOX"/>
    <property type="match status" value="1"/>
</dbReference>
<protein>
    <recommendedName>
        <fullName evidence="1">F-box domain-containing protein</fullName>
    </recommendedName>
</protein>
<dbReference type="InterPro" id="IPR001810">
    <property type="entry name" value="F-box_dom"/>
</dbReference>
<name>A0ABR3G6I3_9PEZI</name>